<evidence type="ECO:0000313" key="2">
    <source>
        <dbReference type="EMBL" id="KAB7832883.1"/>
    </source>
</evidence>
<evidence type="ECO:0000256" key="1">
    <source>
        <dbReference type="SAM" id="MobiDB-lite"/>
    </source>
</evidence>
<dbReference type="EMBL" id="VOKX01000142">
    <property type="protein sequence ID" value="KAB7832883.1"/>
    <property type="molecule type" value="Genomic_DNA"/>
</dbReference>
<sequence>MGLLSRTARARRAPAAPDGSPSAPPPPASPTRRPASGFGLLGPRRERHELDPDRFAELGLPVGDDGVVVGTDAQGAPAVLGLVRPAAFDVVLVGGAWTAQVIALRAVGTGARVAVESGRPQLWTALAQAANTGQQSITLHDVGRVPPQGPSVPSPVLIVRDCGIRPPLGRVRSAPWQPVLTLLPYPGPTTARLMSQADLVGVQRVAPEEAVQIGRTMNLPREDVESLSTLPDGVTLWCTRSSRTYVTTQPTDPEAGLLGAARRLE</sequence>
<organism evidence="2 3">
    <name type="scientific">Streptomyces mobaraensis</name>
    <name type="common">Streptoverticillium mobaraense</name>
    <dbReference type="NCBI Taxonomy" id="35621"/>
    <lineage>
        <taxon>Bacteria</taxon>
        <taxon>Bacillati</taxon>
        <taxon>Actinomycetota</taxon>
        <taxon>Actinomycetes</taxon>
        <taxon>Kitasatosporales</taxon>
        <taxon>Streptomycetaceae</taxon>
        <taxon>Streptomyces</taxon>
    </lineage>
</organism>
<dbReference type="Proteomes" id="UP000327000">
    <property type="component" value="Unassembled WGS sequence"/>
</dbReference>
<dbReference type="AlphaFoldDB" id="A0A5N5VYP0"/>
<dbReference type="RefSeq" id="WP_152266236.1">
    <property type="nucleotide sequence ID" value="NZ_VOKX01000142.1"/>
</dbReference>
<reference evidence="2 3" key="1">
    <citation type="journal article" date="2019" name="Microb. Cell Fact.">
        <title>Exploring novel herbicidin analogues by transcriptional regulator overexpression and MS/MS molecular networking.</title>
        <authorList>
            <person name="Shi Y."/>
            <person name="Gu R."/>
            <person name="Li Y."/>
            <person name="Wang X."/>
            <person name="Ren W."/>
            <person name="Li X."/>
            <person name="Wang L."/>
            <person name="Xie Y."/>
            <person name="Hong B."/>
        </authorList>
    </citation>
    <scope>NUCLEOTIDE SEQUENCE [LARGE SCALE GENOMIC DNA]</scope>
    <source>
        <strain evidence="2 3">US-43</strain>
    </source>
</reference>
<feature type="region of interest" description="Disordered" evidence="1">
    <location>
        <begin position="1"/>
        <end position="45"/>
    </location>
</feature>
<dbReference type="OrthoDB" id="4669120at2"/>
<evidence type="ECO:0000313" key="3">
    <source>
        <dbReference type="Proteomes" id="UP000327000"/>
    </source>
</evidence>
<protein>
    <submittedName>
        <fullName evidence="2">Uncharacterized protein</fullName>
    </submittedName>
</protein>
<keyword evidence="3" id="KW-1185">Reference proteome</keyword>
<comment type="caution">
    <text evidence="2">The sequence shown here is derived from an EMBL/GenBank/DDBJ whole genome shotgun (WGS) entry which is preliminary data.</text>
</comment>
<gene>
    <name evidence="2" type="ORF">FRZ00_34365</name>
</gene>
<proteinExistence type="predicted"/>
<accession>A0A5N5VYP0</accession>
<name>A0A5N5VYP0_STRMB</name>